<organism evidence="10 11">
    <name type="scientific">Tilletia controversa</name>
    <name type="common">dwarf bunt fungus</name>
    <dbReference type="NCBI Taxonomy" id="13291"/>
    <lineage>
        <taxon>Eukaryota</taxon>
        <taxon>Fungi</taxon>
        <taxon>Dikarya</taxon>
        <taxon>Basidiomycota</taxon>
        <taxon>Ustilaginomycotina</taxon>
        <taxon>Exobasidiomycetes</taxon>
        <taxon>Tilletiales</taxon>
        <taxon>Tilletiaceae</taxon>
        <taxon>Tilletia</taxon>
    </lineage>
</organism>
<evidence type="ECO:0000259" key="9">
    <source>
        <dbReference type="PROSITE" id="PS00867"/>
    </source>
</evidence>
<reference evidence="10" key="1">
    <citation type="submission" date="2016-04" db="EMBL/GenBank/DDBJ databases">
        <authorList>
            <person name="Nguyen H.D."/>
            <person name="Samba Siva P."/>
            <person name="Cullis J."/>
            <person name="Levesque C.A."/>
            <person name="Hambleton S."/>
        </authorList>
    </citation>
    <scope>NUCLEOTIDE SEQUENCE</scope>
    <source>
        <strain evidence="10">DAOMC 236426</strain>
    </source>
</reference>
<feature type="compositionally biased region" description="Acidic residues" evidence="8">
    <location>
        <begin position="295"/>
        <end position="306"/>
    </location>
</feature>
<dbReference type="Gene3D" id="3.30.470.20">
    <property type="entry name" value="ATP-grasp fold, B domain"/>
    <property type="match status" value="1"/>
</dbReference>
<dbReference type="InterPro" id="IPR036914">
    <property type="entry name" value="MGS-like_dom_sf"/>
</dbReference>
<proteinExistence type="predicted"/>
<dbReference type="PANTHER" id="PTHR11405">
    <property type="entry name" value="CARBAMOYLTRANSFERASE FAMILY MEMBER"/>
    <property type="match status" value="1"/>
</dbReference>
<name>A0A8X7MPU2_9BASI</name>
<protein>
    <recommendedName>
        <fullName evidence="6">Ammonium-dependent carbamoyl phosphate synthetase</fullName>
    </recommendedName>
    <alternativeName>
        <fullName evidence="5">Arginine-specific carbamoyl phosphate synthetase, ammonia chain</fullName>
    </alternativeName>
    <alternativeName>
        <fullName evidence="7">Glutamine-dependent carbamoyl phosphate synthetase</fullName>
    </alternativeName>
</protein>
<evidence type="ECO:0000256" key="1">
    <source>
        <dbReference type="ARBA" id="ARBA00022598"/>
    </source>
</evidence>
<feature type="domain" description="Carbamoyl phosphate synthase ATP-binding" evidence="9">
    <location>
        <begin position="19"/>
        <end position="26"/>
    </location>
</feature>
<feature type="compositionally biased region" description="Low complexity" evidence="8">
    <location>
        <begin position="462"/>
        <end position="492"/>
    </location>
</feature>
<evidence type="ECO:0000256" key="5">
    <source>
        <dbReference type="ARBA" id="ARBA00044249"/>
    </source>
</evidence>
<keyword evidence="3" id="KW-0067">ATP-binding</keyword>
<evidence type="ECO:0000313" key="10">
    <source>
        <dbReference type="EMBL" id="KAE8243689.1"/>
    </source>
</evidence>
<dbReference type="GO" id="GO:0005737">
    <property type="term" value="C:cytoplasm"/>
    <property type="evidence" value="ECO:0007669"/>
    <property type="project" value="TreeGrafter"/>
</dbReference>
<evidence type="ECO:0000313" key="11">
    <source>
        <dbReference type="Proteomes" id="UP000077684"/>
    </source>
</evidence>
<reference evidence="10" key="2">
    <citation type="journal article" date="2019" name="IMA Fungus">
        <title>Genome sequencing and comparison of five Tilletia species to identify candidate genes for the detection of regulated species infecting wheat.</title>
        <authorList>
            <person name="Nguyen H.D.T."/>
            <person name="Sultana T."/>
            <person name="Kesanakurti P."/>
            <person name="Hambleton S."/>
        </authorList>
    </citation>
    <scope>NUCLEOTIDE SEQUENCE</scope>
    <source>
        <strain evidence="10">DAOMC 236426</strain>
    </source>
</reference>
<dbReference type="Proteomes" id="UP000077684">
    <property type="component" value="Unassembled WGS sequence"/>
</dbReference>
<dbReference type="GO" id="GO:0004088">
    <property type="term" value="F:carbamoyl-phosphate synthase (glutamine-hydrolyzing) activity"/>
    <property type="evidence" value="ECO:0007669"/>
    <property type="project" value="TreeGrafter"/>
</dbReference>
<sequence>MQVIRKPPGEGETEAPLKVIECNLRASRSFPFVIKVLGKNFVDIATCAIVDQDVPEPMDLMQVDRDYVAVKVSQFSWTRLAGADPSSVLVSRFDTNEGALSSAHPSESLMCRFQSPEMASTGEVAAFGKDIYEAYWASIAFTTGFRVPEANKGVLLRGDVTKPQFVEIAKKLCGLGSKLYCSNAEPVLTYAAVVARRPVGGSIPAPAFPRHPPLTVQTPSSVGSIPGPAFPHHHPPTGQTSSSVPVVHVIPDSRAPVRGTRPLSPGPSLSDDDLAFTPVRRRLPTTQRGRVSLVLEDEAESDDSPSSDEVPPSQTSEGPGDDVPDAEAMSTDGDESGASVQAMLKDDGKSESEPEPDTDEDTAVSTPPGDQNEAEDVDNAKAEIIKALRNPTGTWRPYAAENCSTRKVGVKSSKTQGKKQTHQSSQSKGKGKRRRSPSPHPARFMTAGDLHWLGFMDDNDSPDVSLASSSSSSFSSSTAPSSASSASSSSPSKRIRFNPSEDNPDVVYEWIHDDRSDEPLLPWRHDDVGKTRADGPGLFPARRLSNGEVQIQYFPKFWSPCWRLSLRRAASAPVCPGYCQQAVFP</sequence>
<accession>A0A8X7MPU2</accession>
<dbReference type="SUPFAM" id="SSF56059">
    <property type="entry name" value="Glutathione synthetase ATP-binding domain-like"/>
    <property type="match status" value="1"/>
</dbReference>
<dbReference type="InterPro" id="IPR005479">
    <property type="entry name" value="CPAse_ATP-bd"/>
</dbReference>
<keyword evidence="2" id="KW-0547">Nucleotide-binding</keyword>
<evidence type="ECO:0000256" key="3">
    <source>
        <dbReference type="ARBA" id="ARBA00022840"/>
    </source>
</evidence>
<dbReference type="Gene3D" id="3.40.50.1380">
    <property type="entry name" value="Methylglyoxal synthase-like domain"/>
    <property type="match status" value="1"/>
</dbReference>
<dbReference type="PANTHER" id="PTHR11405:SF53">
    <property type="entry name" value="CARBAMOYL-PHOSPHATE SYNTHASE [AMMONIA], MITOCHONDRIAL"/>
    <property type="match status" value="1"/>
</dbReference>
<evidence type="ECO:0000256" key="8">
    <source>
        <dbReference type="SAM" id="MobiDB-lite"/>
    </source>
</evidence>
<evidence type="ECO:0000256" key="6">
    <source>
        <dbReference type="ARBA" id="ARBA00044318"/>
    </source>
</evidence>
<gene>
    <name evidence="10" type="ORF">A4X06_0g6152</name>
</gene>
<comment type="caution">
    <text evidence="10">The sequence shown here is derived from an EMBL/GenBank/DDBJ whole genome shotgun (WGS) entry which is preliminary data.</text>
</comment>
<feature type="region of interest" description="Disordered" evidence="8">
    <location>
        <begin position="209"/>
        <end position="504"/>
    </location>
</feature>
<feature type="compositionally biased region" description="Acidic residues" evidence="8">
    <location>
        <begin position="353"/>
        <end position="362"/>
    </location>
</feature>
<dbReference type="GO" id="GO:0005524">
    <property type="term" value="F:ATP binding"/>
    <property type="evidence" value="ECO:0007669"/>
    <property type="project" value="UniProtKB-KW"/>
</dbReference>
<comment type="subunit">
    <text evidence="4">Heterodimer composed of 2 chains; the small (or glutamine) chain promotes the hydrolysis of glutamine to ammonia, which is used by the large (or ammonia) chain to synthesize carbamoyl phosphate.</text>
</comment>
<keyword evidence="1" id="KW-0436">Ligase</keyword>
<keyword evidence="11" id="KW-1185">Reference proteome</keyword>
<evidence type="ECO:0000256" key="7">
    <source>
        <dbReference type="ARBA" id="ARBA00044334"/>
    </source>
</evidence>
<evidence type="ECO:0000256" key="4">
    <source>
        <dbReference type="ARBA" id="ARBA00044031"/>
    </source>
</evidence>
<dbReference type="PROSITE" id="PS00867">
    <property type="entry name" value="CPSASE_2"/>
    <property type="match status" value="1"/>
</dbReference>
<evidence type="ECO:0000256" key="2">
    <source>
        <dbReference type="ARBA" id="ARBA00022741"/>
    </source>
</evidence>
<dbReference type="AlphaFoldDB" id="A0A8X7MPU2"/>
<dbReference type="EMBL" id="LWDE02000850">
    <property type="protein sequence ID" value="KAE8243689.1"/>
    <property type="molecule type" value="Genomic_DNA"/>
</dbReference>